<keyword evidence="9 10" id="KW-0456">Lyase</keyword>
<organism evidence="12 13">
    <name type="scientific">Batrachochytrium dendrobatidis (strain JEL423)</name>
    <dbReference type="NCBI Taxonomy" id="403673"/>
    <lineage>
        <taxon>Eukaryota</taxon>
        <taxon>Fungi</taxon>
        <taxon>Fungi incertae sedis</taxon>
        <taxon>Chytridiomycota</taxon>
        <taxon>Chytridiomycota incertae sedis</taxon>
        <taxon>Chytridiomycetes</taxon>
        <taxon>Rhizophydiales</taxon>
        <taxon>Rhizophydiales incertae sedis</taxon>
        <taxon>Batrachochytrium</taxon>
    </lineage>
</organism>
<keyword evidence="5 10" id="KW-0999">Mitochondrion inner membrane</keyword>
<sequence length="280" mass="32081">MVEPLDSEQPTCPVDHSNMDKNHPLWEQYTNIHSQTATQKPSLNESDQSTIDTALLRHQLPIDKPTENKQKLANERNDGSAKHNHSVSDQTDAINPLNNMTAPNQTPAPNQTKPLDTDREVSTIPMGGSHSGSNWIYPSEQMFFNAMRRKSWDAKEDDMKVIVPIHNAVNERCWKQILEWESLHSSTCSQPKLLKFQGRPKDYSPKARFRQLLGYKLPFDRHDWTVDRCGTTVTYVVDFYTGQSSSPTDLAFYLDVRPAISYQGITDRLFKFWKTGTGLW</sequence>
<evidence type="ECO:0000256" key="5">
    <source>
        <dbReference type="ARBA" id="ARBA00022792"/>
    </source>
</evidence>
<feature type="region of interest" description="Disordered" evidence="11">
    <location>
        <begin position="1"/>
        <end position="22"/>
    </location>
</feature>
<dbReference type="InterPro" id="IPR000511">
    <property type="entry name" value="Holocyt_c/c1_synthase"/>
</dbReference>
<dbReference type="AlphaFoldDB" id="A0A177WF57"/>
<feature type="region of interest" description="Disordered" evidence="11">
    <location>
        <begin position="58"/>
        <end position="117"/>
    </location>
</feature>
<dbReference type="PANTHER" id="PTHR12743">
    <property type="entry name" value="CYTOCHROME C1 HEME LYASE"/>
    <property type="match status" value="1"/>
</dbReference>
<evidence type="ECO:0000313" key="12">
    <source>
        <dbReference type="EMBL" id="OAJ38729.1"/>
    </source>
</evidence>
<evidence type="ECO:0000256" key="2">
    <source>
        <dbReference type="ARBA" id="ARBA00007255"/>
    </source>
</evidence>
<feature type="compositionally biased region" description="Basic and acidic residues" evidence="11">
    <location>
        <begin position="60"/>
        <end position="81"/>
    </location>
</feature>
<evidence type="ECO:0000256" key="6">
    <source>
        <dbReference type="ARBA" id="ARBA00023004"/>
    </source>
</evidence>
<dbReference type="GO" id="GO:0046872">
    <property type="term" value="F:metal ion binding"/>
    <property type="evidence" value="ECO:0007669"/>
    <property type="project" value="UniProtKB-KW"/>
</dbReference>
<accession>A0A177WF57</accession>
<evidence type="ECO:0000256" key="3">
    <source>
        <dbReference type="ARBA" id="ARBA00022617"/>
    </source>
</evidence>
<keyword evidence="3 10" id="KW-0349">Heme</keyword>
<evidence type="ECO:0000256" key="4">
    <source>
        <dbReference type="ARBA" id="ARBA00022723"/>
    </source>
</evidence>
<keyword evidence="7 10" id="KW-0496">Mitochondrion</keyword>
<comment type="function">
    <text evidence="10">Lyase that catalyzes the covalent linking of the heme group to the cytochrome C apoprotein to produce the mature functional cytochrome.</text>
</comment>
<dbReference type="PANTHER" id="PTHR12743:SF0">
    <property type="entry name" value="HOLOCYTOCHROME C-TYPE SYNTHASE"/>
    <property type="match status" value="1"/>
</dbReference>
<keyword evidence="4 10" id="KW-0479">Metal-binding</keyword>
<dbReference type="EC" id="4.4.1.17" evidence="10"/>
<comment type="catalytic activity">
    <reaction evidence="10">
        <text>holo-[cytochrome c] = apo-[cytochrome c] + heme b</text>
        <dbReference type="Rhea" id="RHEA:22648"/>
        <dbReference type="Rhea" id="RHEA-COMP:10725"/>
        <dbReference type="Rhea" id="RHEA-COMP:10726"/>
        <dbReference type="ChEBI" id="CHEBI:29950"/>
        <dbReference type="ChEBI" id="CHEBI:60344"/>
        <dbReference type="ChEBI" id="CHEBI:83739"/>
        <dbReference type="EC" id="4.4.1.17"/>
    </reaction>
</comment>
<evidence type="ECO:0000256" key="11">
    <source>
        <dbReference type="SAM" id="MobiDB-lite"/>
    </source>
</evidence>
<dbReference type="PROSITE" id="PS00821">
    <property type="entry name" value="CYTO_HEME_LYASE_1"/>
    <property type="match status" value="1"/>
</dbReference>
<reference evidence="12 13" key="1">
    <citation type="submission" date="2006-10" db="EMBL/GenBank/DDBJ databases">
        <title>The Genome Sequence of Batrachochytrium dendrobatidis JEL423.</title>
        <authorList>
            <consortium name="The Broad Institute Genome Sequencing Platform"/>
            <person name="Birren B."/>
            <person name="Lander E."/>
            <person name="Galagan J."/>
            <person name="Cuomo C."/>
            <person name="Devon K."/>
            <person name="Jaffe D."/>
            <person name="Butler J."/>
            <person name="Alvarez P."/>
            <person name="Gnerre S."/>
            <person name="Grabherr M."/>
            <person name="Kleber M."/>
            <person name="Mauceli E."/>
            <person name="Brockman W."/>
            <person name="Young S."/>
            <person name="LaButti K."/>
            <person name="Sykes S."/>
            <person name="DeCaprio D."/>
            <person name="Crawford M."/>
            <person name="Koehrsen M."/>
            <person name="Engels R."/>
            <person name="Montgomery P."/>
            <person name="Pearson M."/>
            <person name="Howarth C."/>
            <person name="Larson L."/>
            <person name="White J."/>
            <person name="O'Leary S."/>
            <person name="Kodira C."/>
            <person name="Zeng Q."/>
            <person name="Yandava C."/>
            <person name="Alvarado L."/>
            <person name="Longcore J."/>
            <person name="James T."/>
        </authorList>
    </citation>
    <scope>NUCLEOTIDE SEQUENCE [LARGE SCALE GENOMIC DNA]</scope>
    <source>
        <strain evidence="12 13">JEL423</strain>
    </source>
</reference>
<evidence type="ECO:0000256" key="8">
    <source>
        <dbReference type="ARBA" id="ARBA00023136"/>
    </source>
</evidence>
<comment type="similarity">
    <text evidence="2 10">Belongs to the cytochrome c-type heme lyase family.</text>
</comment>
<dbReference type="VEuPathDB" id="FungiDB:BDEG_22635"/>
<dbReference type="Proteomes" id="UP000077115">
    <property type="component" value="Unassembled WGS sequence"/>
</dbReference>
<dbReference type="STRING" id="403673.A0A177WF57"/>
<dbReference type="Pfam" id="PF01265">
    <property type="entry name" value="Cyto_heme_lyase"/>
    <property type="match status" value="1"/>
</dbReference>
<comment type="subcellular location">
    <subcellularLocation>
        <location evidence="1 10">Mitochondrion inner membrane</location>
    </subcellularLocation>
</comment>
<keyword evidence="8 10" id="KW-0472">Membrane</keyword>
<evidence type="ECO:0000256" key="9">
    <source>
        <dbReference type="ARBA" id="ARBA00023239"/>
    </source>
</evidence>
<dbReference type="eggNOG" id="KOG3996">
    <property type="taxonomic scope" value="Eukaryota"/>
</dbReference>
<evidence type="ECO:0000256" key="1">
    <source>
        <dbReference type="ARBA" id="ARBA00004273"/>
    </source>
</evidence>
<dbReference type="EMBL" id="DS022302">
    <property type="protein sequence ID" value="OAJ38729.1"/>
    <property type="molecule type" value="Genomic_DNA"/>
</dbReference>
<dbReference type="GO" id="GO:0005743">
    <property type="term" value="C:mitochondrial inner membrane"/>
    <property type="evidence" value="ECO:0007669"/>
    <property type="project" value="UniProtKB-SubCell"/>
</dbReference>
<dbReference type="OrthoDB" id="4243at2759"/>
<reference evidence="12 13" key="2">
    <citation type="submission" date="2016-05" db="EMBL/GenBank/DDBJ databases">
        <title>Lineage-specific infection strategies underlie the spectrum of fungal disease in amphibians.</title>
        <authorList>
            <person name="Cuomo C.A."/>
            <person name="Farrer R.A."/>
            <person name="James T."/>
            <person name="Longcore J."/>
            <person name="Birren B."/>
        </authorList>
    </citation>
    <scope>NUCLEOTIDE SEQUENCE [LARGE SCALE GENOMIC DNA]</scope>
    <source>
        <strain evidence="12 13">JEL423</strain>
    </source>
</reference>
<protein>
    <recommendedName>
        <fullName evidence="10">Holocytochrome c-type synthase</fullName>
        <ecNumber evidence="10">4.4.1.17</ecNumber>
    </recommendedName>
</protein>
<proteinExistence type="inferred from homology"/>
<name>A0A177WF57_BATDL</name>
<dbReference type="GO" id="GO:0004408">
    <property type="term" value="F:holocytochrome-c synthase activity"/>
    <property type="evidence" value="ECO:0007669"/>
    <property type="project" value="UniProtKB-EC"/>
</dbReference>
<evidence type="ECO:0000256" key="7">
    <source>
        <dbReference type="ARBA" id="ARBA00023128"/>
    </source>
</evidence>
<keyword evidence="6 10" id="KW-0408">Iron</keyword>
<gene>
    <name evidence="12" type="ORF">BDEG_22635</name>
</gene>
<evidence type="ECO:0000313" key="13">
    <source>
        <dbReference type="Proteomes" id="UP000077115"/>
    </source>
</evidence>
<dbReference type="PROSITE" id="PS00822">
    <property type="entry name" value="CYTO_HEME_LYASE_2"/>
    <property type="match status" value="1"/>
</dbReference>
<feature type="compositionally biased region" description="Polar residues" evidence="11">
    <location>
        <begin position="87"/>
        <end position="114"/>
    </location>
</feature>
<evidence type="ECO:0000256" key="10">
    <source>
        <dbReference type="RuleBase" id="RU363130"/>
    </source>
</evidence>